<accession>A0ABW8PDV0</accession>
<dbReference type="RefSeq" id="WP_088398235.1">
    <property type="nucleotide sequence ID" value="NZ_JAZGZP010000021.1"/>
</dbReference>
<organism evidence="1 2">
    <name type="scientific">Flavobacterium oreochromis</name>
    <dbReference type="NCBI Taxonomy" id="2906078"/>
    <lineage>
        <taxon>Bacteria</taxon>
        <taxon>Pseudomonadati</taxon>
        <taxon>Bacteroidota</taxon>
        <taxon>Flavobacteriia</taxon>
        <taxon>Flavobacteriales</taxon>
        <taxon>Flavobacteriaceae</taxon>
        <taxon>Flavobacterium</taxon>
    </lineage>
</organism>
<proteinExistence type="predicted"/>
<evidence type="ECO:0000313" key="1">
    <source>
        <dbReference type="EMBL" id="MFK7001834.1"/>
    </source>
</evidence>
<evidence type="ECO:0000313" key="2">
    <source>
        <dbReference type="Proteomes" id="UP001621706"/>
    </source>
</evidence>
<sequence length="248" mass="28052">MKSKIVLWVLFAISQFGFAQNKILLDGIVQSDLGPLDQIIVINRTTKETTTTSSEGKFKIQANSDNLLVFTSSKIEPLEIRLNSNSFKQNPFVVKVKVKVVEMEEVVVKTISAKKIGIITENVKSYTPAERKLLEAGSFKWYSFLLIPVGGMSMTGLINQISGRTAMLKKELKVEQSEINKNRLKSVFSQEFYRDILKIPDNYLDGFIVYASENSKIAQDLQAKNFGALRFDLIDLAVRYKEIITIQK</sequence>
<reference evidence="1 2" key="1">
    <citation type="submission" date="2024-02" db="EMBL/GenBank/DDBJ databases">
        <title>Comparative Genomic Analysis of Flavobacterium Species Causing Columnaris Disease of Freshwater Fish in Thailand: Insights into Virulence and Resistance Mechanisms.</title>
        <authorList>
            <person name="Nguyen D."/>
            <person name="Chokmangmeepisarn P."/>
            <person name="Khianchaikhan K."/>
            <person name="Morishita M."/>
            <person name="Bunnoy A."/>
            <person name="Rodkhum C."/>
        </authorList>
    </citation>
    <scope>NUCLEOTIDE SEQUENCE [LARGE SCALE GENOMIC DNA]</scope>
    <source>
        <strain evidence="1 2">CNRT2201</strain>
    </source>
</reference>
<dbReference type="Proteomes" id="UP001621706">
    <property type="component" value="Unassembled WGS sequence"/>
</dbReference>
<comment type="caution">
    <text evidence="1">The sequence shown here is derived from an EMBL/GenBank/DDBJ whole genome shotgun (WGS) entry which is preliminary data.</text>
</comment>
<evidence type="ECO:0008006" key="3">
    <source>
        <dbReference type="Google" id="ProtNLM"/>
    </source>
</evidence>
<gene>
    <name evidence="1" type="ORF">V3I07_13115</name>
</gene>
<keyword evidence="2" id="KW-1185">Reference proteome</keyword>
<name>A0ABW8PDV0_9FLAO</name>
<dbReference type="EMBL" id="JAZGZP010000021">
    <property type="protein sequence ID" value="MFK7001834.1"/>
    <property type="molecule type" value="Genomic_DNA"/>
</dbReference>
<protein>
    <recommendedName>
        <fullName evidence="3">Carboxypeptidase-like regulatory domain-containing protein</fullName>
    </recommendedName>
</protein>